<dbReference type="PIRSF" id="PIRSF500176">
    <property type="entry name" value="L_ASNase"/>
    <property type="match status" value="1"/>
</dbReference>
<dbReference type="PRINTS" id="PR00139">
    <property type="entry name" value="ASNGLNASE"/>
</dbReference>
<evidence type="ECO:0000256" key="2">
    <source>
        <dbReference type="PIRSR" id="PIRSR001220-2"/>
    </source>
</evidence>
<sequence>MHLQIITTGGTFDKVYFDALSEFSIGDPAAEAILHNINPNLSWEVTSLLRKDSLELTDADRELIYQTVTNSPAEHLVITHGTDTMTQTAQQLKDISGKTVVITGAMLPALCKQTDAEFNLGGAVALAQTLPHGVYLFMNGRVYDPDKVTKNRAAMQFQDA</sequence>
<feature type="domain" description="L-asparaginase N-terminal" evidence="3">
    <location>
        <begin position="3"/>
        <end position="153"/>
    </location>
</feature>
<dbReference type="Gene3D" id="3.40.50.1170">
    <property type="entry name" value="L-asparaginase, N-terminal domain"/>
    <property type="match status" value="1"/>
</dbReference>
<dbReference type="PROSITE" id="PS51732">
    <property type="entry name" value="ASN_GLN_ASE_3"/>
    <property type="match status" value="1"/>
</dbReference>
<dbReference type="InterPro" id="IPR006034">
    <property type="entry name" value="Asparaginase/glutaminase-like"/>
</dbReference>
<keyword evidence="5" id="KW-1185">Reference proteome</keyword>
<dbReference type="InterPro" id="IPR036152">
    <property type="entry name" value="Asp/glu_Ase-like_sf"/>
</dbReference>
<evidence type="ECO:0000313" key="5">
    <source>
        <dbReference type="Proteomes" id="UP000325606"/>
    </source>
</evidence>
<feature type="binding site" evidence="2">
    <location>
        <position position="53"/>
    </location>
    <ligand>
        <name>substrate</name>
    </ligand>
</feature>
<evidence type="ECO:0000256" key="1">
    <source>
        <dbReference type="PIRSR" id="PIRSR001220-1"/>
    </source>
</evidence>
<proteinExistence type="predicted"/>
<feature type="binding site" evidence="2">
    <location>
        <begin position="82"/>
        <end position="83"/>
    </location>
    <ligand>
        <name>substrate</name>
    </ligand>
</feature>
<dbReference type="PANTHER" id="PTHR11707">
    <property type="entry name" value="L-ASPARAGINASE"/>
    <property type="match status" value="1"/>
</dbReference>
<protein>
    <submittedName>
        <fullName evidence="4">Asparaginase</fullName>
    </submittedName>
</protein>
<dbReference type="RefSeq" id="WP_151053217.1">
    <property type="nucleotide sequence ID" value="NZ_CP044222.1"/>
</dbReference>
<dbReference type="GO" id="GO:0004067">
    <property type="term" value="F:asparaginase activity"/>
    <property type="evidence" value="ECO:0007669"/>
    <property type="project" value="UniProtKB-UniRule"/>
</dbReference>
<dbReference type="Proteomes" id="UP000325606">
    <property type="component" value="Chromosome"/>
</dbReference>
<gene>
    <name evidence="4" type="ORF">F5I99_00795</name>
</gene>
<dbReference type="PANTHER" id="PTHR11707:SF28">
    <property type="entry name" value="60 KDA LYSOPHOSPHOLIPASE"/>
    <property type="match status" value="1"/>
</dbReference>
<dbReference type="EMBL" id="CP044222">
    <property type="protein sequence ID" value="QEW05152.1"/>
    <property type="molecule type" value="Genomic_DNA"/>
</dbReference>
<dbReference type="InterPro" id="IPR037152">
    <property type="entry name" value="L-asparaginase_N_sf"/>
</dbReference>
<organism evidence="4 5">
    <name type="scientific">Nitrincola iocasae</name>
    <dbReference type="NCBI Taxonomy" id="2614693"/>
    <lineage>
        <taxon>Bacteria</taxon>
        <taxon>Pseudomonadati</taxon>
        <taxon>Pseudomonadota</taxon>
        <taxon>Gammaproteobacteria</taxon>
        <taxon>Oceanospirillales</taxon>
        <taxon>Oceanospirillaceae</taxon>
        <taxon>Nitrincola</taxon>
    </lineage>
</organism>
<dbReference type="InterPro" id="IPR027474">
    <property type="entry name" value="L-asparaginase_N"/>
</dbReference>
<dbReference type="KEGG" id="nik:F5I99_00795"/>
<dbReference type="SUPFAM" id="SSF53774">
    <property type="entry name" value="Glutaminase/Asparaginase"/>
    <property type="match status" value="1"/>
</dbReference>
<accession>A0A5J6LA48</accession>
<evidence type="ECO:0000259" key="3">
    <source>
        <dbReference type="Pfam" id="PF00710"/>
    </source>
</evidence>
<name>A0A5J6LA48_9GAMM</name>
<evidence type="ECO:0000313" key="4">
    <source>
        <dbReference type="EMBL" id="QEW05152.1"/>
    </source>
</evidence>
<dbReference type="AlphaFoldDB" id="A0A5J6LA48"/>
<feature type="active site" description="O-isoaspartyl threonine intermediate" evidence="1">
    <location>
        <position position="11"/>
    </location>
</feature>
<dbReference type="Pfam" id="PF00710">
    <property type="entry name" value="Asparaginase"/>
    <property type="match status" value="1"/>
</dbReference>
<reference evidence="4 5" key="1">
    <citation type="submission" date="2019-09" db="EMBL/GenBank/DDBJ databases">
        <title>Nitrincola iocasae sp. nov., a bacterium isolated from the sediment collected at a cold seep field in South China Sea.</title>
        <authorList>
            <person name="Zhang H."/>
            <person name="Wang H."/>
            <person name="Li C."/>
        </authorList>
    </citation>
    <scope>NUCLEOTIDE SEQUENCE [LARGE SCALE GENOMIC DNA]</scope>
    <source>
        <strain evidence="4 5">KXZD1103</strain>
    </source>
</reference>
<dbReference type="PIRSF" id="PIRSF001220">
    <property type="entry name" value="L-ASNase_gatD"/>
    <property type="match status" value="1"/>
</dbReference>